<gene>
    <name evidence="1" type="ORF">M9Y10_006630</name>
</gene>
<reference evidence="1 2" key="1">
    <citation type="submission" date="2024-04" db="EMBL/GenBank/DDBJ databases">
        <title>Tritrichomonas musculus Genome.</title>
        <authorList>
            <person name="Alves-Ferreira E."/>
            <person name="Grigg M."/>
            <person name="Lorenzi H."/>
            <person name="Galac M."/>
        </authorList>
    </citation>
    <scope>NUCLEOTIDE SEQUENCE [LARGE SCALE GENOMIC DNA]</scope>
    <source>
        <strain evidence="1 2">EAF2021</strain>
    </source>
</reference>
<dbReference type="EMBL" id="JAPFFF010000012">
    <property type="protein sequence ID" value="KAK8876423.1"/>
    <property type="molecule type" value="Genomic_DNA"/>
</dbReference>
<organism evidence="1 2">
    <name type="scientific">Tritrichomonas musculus</name>
    <dbReference type="NCBI Taxonomy" id="1915356"/>
    <lineage>
        <taxon>Eukaryota</taxon>
        <taxon>Metamonada</taxon>
        <taxon>Parabasalia</taxon>
        <taxon>Tritrichomonadida</taxon>
        <taxon>Tritrichomonadidae</taxon>
        <taxon>Tritrichomonas</taxon>
    </lineage>
</organism>
<evidence type="ECO:0000313" key="2">
    <source>
        <dbReference type="Proteomes" id="UP001470230"/>
    </source>
</evidence>
<sequence length="232" mass="27821">MRESAAKYFQRLVIMNKNGDYTLTASYDSKVVKQLFEEYDCTIVKAPKSLHQSCIITFYRNNDPNNLMVAHLDRFCEDPNQSFNKSKSKLLVKENTEKPINKVREQQRLEKEVKLRESMKSEDCEIISKYVNCDTKVFYIHDGNEYQTTPYRWNSGYRAHQSKCPRYTQNHIKKMFEDEGCELISEYKNQKSKLKYRYQGVVYEVVFNDWKFFNSRPHLGRRSTYHDVYDEK</sequence>
<name>A0ABR2JFT1_9EUKA</name>
<keyword evidence="2" id="KW-1185">Reference proteome</keyword>
<dbReference type="Proteomes" id="UP001470230">
    <property type="component" value="Unassembled WGS sequence"/>
</dbReference>
<comment type="caution">
    <text evidence="1">The sequence shown here is derived from an EMBL/GenBank/DDBJ whole genome shotgun (WGS) entry which is preliminary data.</text>
</comment>
<proteinExistence type="predicted"/>
<evidence type="ECO:0000313" key="1">
    <source>
        <dbReference type="EMBL" id="KAK8876423.1"/>
    </source>
</evidence>
<accession>A0ABR2JFT1</accession>
<protein>
    <submittedName>
        <fullName evidence="1">Uncharacterized protein</fullName>
    </submittedName>
</protein>